<evidence type="ECO:0000256" key="2">
    <source>
        <dbReference type="ARBA" id="ARBA00023319"/>
    </source>
</evidence>
<dbReference type="InterPro" id="IPR013151">
    <property type="entry name" value="Immunoglobulin_dom"/>
</dbReference>
<dbReference type="InterPro" id="IPR013783">
    <property type="entry name" value="Ig-like_fold"/>
</dbReference>
<dbReference type="SUPFAM" id="SSF48726">
    <property type="entry name" value="Immunoglobulin"/>
    <property type="match status" value="2"/>
</dbReference>
<dbReference type="PANTHER" id="PTHR11738">
    <property type="entry name" value="MHC CLASS I NK CELL RECEPTOR"/>
    <property type="match status" value="1"/>
</dbReference>
<dbReference type="InterPro" id="IPR007110">
    <property type="entry name" value="Ig-like_dom"/>
</dbReference>
<dbReference type="Pfam" id="PF00047">
    <property type="entry name" value="ig"/>
    <property type="match status" value="1"/>
</dbReference>
<dbReference type="PROSITE" id="PS50835">
    <property type="entry name" value="IG_LIKE"/>
    <property type="match status" value="2"/>
</dbReference>
<evidence type="ECO:0000259" key="4">
    <source>
        <dbReference type="PROSITE" id="PS50835"/>
    </source>
</evidence>
<evidence type="ECO:0000313" key="5">
    <source>
        <dbReference type="EMBL" id="KAJ8345621.1"/>
    </source>
</evidence>
<gene>
    <name evidence="5" type="ORF">SKAU_G00298140</name>
</gene>
<dbReference type="GO" id="GO:0002764">
    <property type="term" value="P:immune response-regulating signaling pathway"/>
    <property type="evidence" value="ECO:0007669"/>
    <property type="project" value="TreeGrafter"/>
</dbReference>
<dbReference type="Proteomes" id="UP001152622">
    <property type="component" value="Chromosome 12"/>
</dbReference>
<keyword evidence="6" id="KW-1185">Reference proteome</keyword>
<dbReference type="InterPro" id="IPR036179">
    <property type="entry name" value="Ig-like_dom_sf"/>
</dbReference>
<dbReference type="PANTHER" id="PTHR11738:SF186">
    <property type="entry name" value="OSTEOCLAST-ASSOCIATED IMMUNOGLOBULIN-LIKE RECEPTOR"/>
    <property type="match status" value="1"/>
</dbReference>
<dbReference type="SMART" id="SM00408">
    <property type="entry name" value="IGc2"/>
    <property type="match status" value="2"/>
</dbReference>
<dbReference type="EMBL" id="JAINUF010000012">
    <property type="protein sequence ID" value="KAJ8345621.1"/>
    <property type="molecule type" value="Genomic_DNA"/>
</dbReference>
<dbReference type="InterPro" id="IPR003599">
    <property type="entry name" value="Ig_sub"/>
</dbReference>
<dbReference type="SMART" id="SM00409">
    <property type="entry name" value="IG"/>
    <property type="match status" value="2"/>
</dbReference>
<evidence type="ECO:0000256" key="1">
    <source>
        <dbReference type="ARBA" id="ARBA00023157"/>
    </source>
</evidence>
<evidence type="ECO:0000256" key="3">
    <source>
        <dbReference type="SAM" id="MobiDB-lite"/>
    </source>
</evidence>
<reference evidence="5" key="1">
    <citation type="journal article" date="2023" name="Science">
        <title>Genome structures resolve the early diversification of teleost fishes.</title>
        <authorList>
            <person name="Parey E."/>
            <person name="Louis A."/>
            <person name="Montfort J."/>
            <person name="Bouchez O."/>
            <person name="Roques C."/>
            <person name="Iampietro C."/>
            <person name="Lluch J."/>
            <person name="Castinel A."/>
            <person name="Donnadieu C."/>
            <person name="Desvignes T."/>
            <person name="Floi Bucao C."/>
            <person name="Jouanno E."/>
            <person name="Wen M."/>
            <person name="Mejri S."/>
            <person name="Dirks R."/>
            <person name="Jansen H."/>
            <person name="Henkel C."/>
            <person name="Chen W.J."/>
            <person name="Zahm M."/>
            <person name="Cabau C."/>
            <person name="Klopp C."/>
            <person name="Thompson A.W."/>
            <person name="Robinson-Rechavi M."/>
            <person name="Braasch I."/>
            <person name="Lecointre G."/>
            <person name="Bobe J."/>
            <person name="Postlethwait J.H."/>
            <person name="Berthelot C."/>
            <person name="Roest Crollius H."/>
            <person name="Guiguen Y."/>
        </authorList>
    </citation>
    <scope>NUCLEOTIDE SEQUENCE</scope>
    <source>
        <strain evidence="5">WJC10195</strain>
    </source>
</reference>
<feature type="compositionally biased region" description="Acidic residues" evidence="3">
    <location>
        <begin position="240"/>
        <end position="254"/>
    </location>
</feature>
<dbReference type="InterPro" id="IPR050412">
    <property type="entry name" value="Ig-like_Receptors_ImmuneReg"/>
</dbReference>
<proteinExistence type="predicted"/>
<organism evidence="5 6">
    <name type="scientific">Synaphobranchus kaupii</name>
    <name type="common">Kaup's arrowtooth eel</name>
    <dbReference type="NCBI Taxonomy" id="118154"/>
    <lineage>
        <taxon>Eukaryota</taxon>
        <taxon>Metazoa</taxon>
        <taxon>Chordata</taxon>
        <taxon>Craniata</taxon>
        <taxon>Vertebrata</taxon>
        <taxon>Euteleostomi</taxon>
        <taxon>Actinopterygii</taxon>
        <taxon>Neopterygii</taxon>
        <taxon>Teleostei</taxon>
        <taxon>Anguilliformes</taxon>
        <taxon>Synaphobranchidae</taxon>
        <taxon>Synaphobranchus</taxon>
    </lineage>
</organism>
<protein>
    <recommendedName>
        <fullName evidence="4">Ig-like domain-containing protein</fullName>
    </recommendedName>
</protein>
<keyword evidence="2" id="KW-0393">Immunoglobulin domain</keyword>
<name>A0A9Q1EV33_SYNKA</name>
<dbReference type="InterPro" id="IPR003598">
    <property type="entry name" value="Ig_sub2"/>
</dbReference>
<dbReference type="AlphaFoldDB" id="A0A9Q1EV33"/>
<accession>A0A9Q1EV33</accession>
<dbReference type="OrthoDB" id="8960934at2759"/>
<evidence type="ECO:0000313" key="6">
    <source>
        <dbReference type="Proteomes" id="UP001152622"/>
    </source>
</evidence>
<feature type="compositionally biased region" description="Acidic residues" evidence="3">
    <location>
        <begin position="265"/>
        <end position="276"/>
    </location>
</feature>
<feature type="region of interest" description="Disordered" evidence="3">
    <location>
        <begin position="229"/>
        <end position="276"/>
    </location>
</feature>
<comment type="caution">
    <text evidence="5">The sequence shown here is derived from an EMBL/GenBank/DDBJ whole genome shotgun (WGS) entry which is preliminary data.</text>
</comment>
<dbReference type="Gene3D" id="2.60.40.10">
    <property type="entry name" value="Immunoglobulins"/>
    <property type="match status" value="2"/>
</dbReference>
<keyword evidence="1" id="KW-1015">Disulfide bond</keyword>
<sequence>MHRPTLSLSSSYSALLPGDEVRFRCASPADVCAPVEVRFNKLGSGSPLVGTSESVGSGVVLAVNNVDAKHQGSYTCQYTVQGNVTLRSPPSNSIAIYIVDLLPPRIFLSSPTEGVTWGPQGPELTRGHSFTITCSTQPQYPGGSFHLYFMGSNVTESQAAVNHSASFLFSSAEHSHQGNYSCVYETTVSTRSFSSPASTVLHLTVTGTMNTYQARGNVSEEEEEQVYANVESFHTKDDKEKEEEEDDSGSEADYENCSQPLETEYQVEDEEDIYLN</sequence>
<feature type="domain" description="Ig-like" evidence="4">
    <location>
        <begin position="4"/>
        <end position="87"/>
    </location>
</feature>
<dbReference type="GO" id="GO:0007166">
    <property type="term" value="P:cell surface receptor signaling pathway"/>
    <property type="evidence" value="ECO:0007669"/>
    <property type="project" value="UniProtKB-ARBA"/>
</dbReference>
<feature type="domain" description="Ig-like" evidence="4">
    <location>
        <begin position="104"/>
        <end position="194"/>
    </location>
</feature>